<organism evidence="1">
    <name type="scientific">freshwater metagenome</name>
    <dbReference type="NCBI Taxonomy" id="449393"/>
    <lineage>
        <taxon>unclassified sequences</taxon>
        <taxon>metagenomes</taxon>
        <taxon>ecological metagenomes</taxon>
    </lineage>
</organism>
<reference evidence="1" key="1">
    <citation type="submission" date="2020-05" db="EMBL/GenBank/DDBJ databases">
        <authorList>
            <person name="Chiriac C."/>
            <person name="Salcher M."/>
            <person name="Ghai R."/>
            <person name="Kavagutti S V."/>
        </authorList>
    </citation>
    <scope>NUCLEOTIDE SEQUENCE</scope>
</reference>
<dbReference type="AlphaFoldDB" id="A0A6J6Q4I4"/>
<sequence>MVARSDSGIGSPADAKALFSSISFAPTVGVASGAQSGGRTAMVLFGCETACRIESARTARSGVGNAGICAAFKSMAPCGARAAAPVRATTIGRSRTLRVSTNACAIFSTSFPVSTQKHAMMASTWGSAATSAKHFSKRPGSLMTAAVTSTGLVAFP</sequence>
<accession>A0A6J6Q4I4</accession>
<evidence type="ECO:0000313" key="1">
    <source>
        <dbReference type="EMBL" id="CAB4705432.1"/>
    </source>
</evidence>
<gene>
    <name evidence="1" type="ORF">UFOPK2593_00856</name>
</gene>
<protein>
    <submittedName>
        <fullName evidence="1">Unannotated protein</fullName>
    </submittedName>
</protein>
<name>A0A6J6Q4I4_9ZZZZ</name>
<dbReference type="EMBL" id="CAEZXW010000048">
    <property type="protein sequence ID" value="CAB4705432.1"/>
    <property type="molecule type" value="Genomic_DNA"/>
</dbReference>
<proteinExistence type="predicted"/>